<keyword evidence="6" id="KW-0804">Transcription</keyword>
<evidence type="ECO:0000256" key="7">
    <source>
        <dbReference type="ARBA" id="ARBA00023242"/>
    </source>
</evidence>
<protein>
    <recommendedName>
        <fullName evidence="10">AP2/ERF domain-containing protein</fullName>
    </recommendedName>
</protein>
<dbReference type="GO" id="GO:0006950">
    <property type="term" value="P:response to stress"/>
    <property type="evidence" value="ECO:0007669"/>
    <property type="project" value="UniProtKB-ARBA"/>
</dbReference>
<evidence type="ECO:0000259" key="10">
    <source>
        <dbReference type="PROSITE" id="PS51032"/>
    </source>
</evidence>
<sequence length="264" mass="29634">MTILPLQTPNGKEIYINRCFLLSYEYSNINYLSSIHLFSGMATPDESSALDLIRQHLLGDFTSTDSFITNLCVNTSKPSSSYLPLVKLEPESSQSESESHSPISNPSSHSPEFEASNFETKRLLKKARRSESPEPAKGSEQKASDCGGGQGRHYRGVRRRPWGKFAAEIRDPTRNGRRVWLGTFDTGVDAAKAYDCAAFKIRGRKAILNFPLEAGQSAVNAFGGRKRRREKREVEVPESDEVAVESWMVWDQAEVEEEEEEYCA</sequence>
<dbReference type="GO" id="GO:0005634">
    <property type="term" value="C:nucleus"/>
    <property type="evidence" value="ECO:0007669"/>
    <property type="project" value="UniProtKB-SubCell"/>
</dbReference>
<dbReference type="Pfam" id="PF00847">
    <property type="entry name" value="AP2"/>
    <property type="match status" value="1"/>
</dbReference>
<keyword evidence="2" id="KW-0936">Ethylene signaling pathway</keyword>
<dbReference type="GO" id="GO:0009873">
    <property type="term" value="P:ethylene-activated signaling pathway"/>
    <property type="evidence" value="ECO:0007669"/>
    <property type="project" value="UniProtKB-KW"/>
</dbReference>
<feature type="region of interest" description="Disordered" evidence="9">
    <location>
        <begin position="88"/>
        <end position="157"/>
    </location>
</feature>
<keyword evidence="7" id="KW-0539">Nucleus</keyword>
<dbReference type="InterPro" id="IPR044808">
    <property type="entry name" value="ERF_plant"/>
</dbReference>
<organism evidence="11 12">
    <name type="scientific">Carpinus fangiana</name>
    <dbReference type="NCBI Taxonomy" id="176857"/>
    <lineage>
        <taxon>Eukaryota</taxon>
        <taxon>Viridiplantae</taxon>
        <taxon>Streptophyta</taxon>
        <taxon>Embryophyta</taxon>
        <taxon>Tracheophyta</taxon>
        <taxon>Spermatophyta</taxon>
        <taxon>Magnoliopsida</taxon>
        <taxon>eudicotyledons</taxon>
        <taxon>Gunneridae</taxon>
        <taxon>Pentapetalae</taxon>
        <taxon>rosids</taxon>
        <taxon>fabids</taxon>
        <taxon>Fagales</taxon>
        <taxon>Betulaceae</taxon>
        <taxon>Carpinus</taxon>
    </lineage>
</organism>
<evidence type="ECO:0000256" key="4">
    <source>
        <dbReference type="ARBA" id="ARBA00023125"/>
    </source>
</evidence>
<proteinExistence type="inferred from homology"/>
<evidence type="ECO:0000256" key="3">
    <source>
        <dbReference type="ARBA" id="ARBA00023015"/>
    </source>
</evidence>
<evidence type="ECO:0000256" key="9">
    <source>
        <dbReference type="SAM" id="MobiDB-lite"/>
    </source>
</evidence>
<dbReference type="Proteomes" id="UP000327013">
    <property type="component" value="Chromosome 5"/>
</dbReference>
<feature type="compositionally biased region" description="Basic and acidic residues" evidence="9">
    <location>
        <begin position="129"/>
        <end position="143"/>
    </location>
</feature>
<evidence type="ECO:0000256" key="6">
    <source>
        <dbReference type="ARBA" id="ARBA00023163"/>
    </source>
</evidence>
<evidence type="ECO:0000256" key="1">
    <source>
        <dbReference type="ARBA" id="ARBA00004123"/>
    </source>
</evidence>
<comment type="subcellular location">
    <subcellularLocation>
        <location evidence="1">Nucleus</location>
    </subcellularLocation>
</comment>
<dbReference type="CDD" id="cd00018">
    <property type="entry name" value="AP2"/>
    <property type="match status" value="1"/>
</dbReference>
<name>A0A5N6R774_9ROSI</name>
<dbReference type="GO" id="GO:0003700">
    <property type="term" value="F:DNA-binding transcription factor activity"/>
    <property type="evidence" value="ECO:0007669"/>
    <property type="project" value="InterPro"/>
</dbReference>
<evidence type="ECO:0000256" key="8">
    <source>
        <dbReference type="ARBA" id="ARBA00024343"/>
    </source>
</evidence>
<feature type="compositionally biased region" description="Low complexity" evidence="9">
    <location>
        <begin position="91"/>
        <end position="110"/>
    </location>
</feature>
<keyword evidence="3" id="KW-0805">Transcription regulation</keyword>
<feature type="domain" description="AP2/ERF" evidence="10">
    <location>
        <begin position="153"/>
        <end position="211"/>
    </location>
</feature>
<dbReference type="PRINTS" id="PR00367">
    <property type="entry name" value="ETHRSPELEMNT"/>
</dbReference>
<dbReference type="PROSITE" id="PS51032">
    <property type="entry name" value="AP2_ERF"/>
    <property type="match status" value="1"/>
</dbReference>
<dbReference type="PANTHER" id="PTHR31190">
    <property type="entry name" value="DNA-BINDING DOMAIN"/>
    <property type="match status" value="1"/>
</dbReference>
<accession>A0A5N6R774</accession>
<evidence type="ECO:0000256" key="2">
    <source>
        <dbReference type="ARBA" id="ARBA00022745"/>
    </source>
</evidence>
<evidence type="ECO:0000313" key="11">
    <source>
        <dbReference type="EMBL" id="KAE8056842.1"/>
    </source>
</evidence>
<dbReference type="AlphaFoldDB" id="A0A5N6R774"/>
<keyword evidence="12" id="KW-1185">Reference proteome</keyword>
<dbReference type="Gene3D" id="3.30.730.10">
    <property type="entry name" value="AP2/ERF domain"/>
    <property type="match status" value="1"/>
</dbReference>
<dbReference type="InterPro" id="IPR036955">
    <property type="entry name" value="AP2/ERF_dom_sf"/>
</dbReference>
<reference evidence="11 12" key="1">
    <citation type="submission" date="2019-06" db="EMBL/GenBank/DDBJ databases">
        <title>A chromosomal-level reference genome of Carpinus fangiana (Coryloideae, Betulaceae).</title>
        <authorList>
            <person name="Yang X."/>
            <person name="Wang Z."/>
            <person name="Zhang L."/>
            <person name="Hao G."/>
            <person name="Liu J."/>
            <person name="Yang Y."/>
        </authorList>
    </citation>
    <scope>NUCLEOTIDE SEQUENCE [LARGE SCALE GENOMIC DNA]</scope>
    <source>
        <strain evidence="11">Cfa_2016G</strain>
        <tissue evidence="11">Leaf</tissue>
    </source>
</reference>
<dbReference type="PANTHER" id="PTHR31190:SF499">
    <property type="entry name" value="ETHYLENE-RESPONSIVE TRANSCRIPTION FACTOR ERF105"/>
    <property type="match status" value="1"/>
</dbReference>
<keyword evidence="5" id="KW-0010">Activator</keyword>
<comment type="similarity">
    <text evidence="8">Belongs to the AP2/ERF transcription factor family. ERF subfamily.</text>
</comment>
<keyword evidence="4" id="KW-0238">DNA-binding</keyword>
<dbReference type="OrthoDB" id="674504at2759"/>
<evidence type="ECO:0000313" key="12">
    <source>
        <dbReference type="Proteomes" id="UP000327013"/>
    </source>
</evidence>
<dbReference type="InterPro" id="IPR001471">
    <property type="entry name" value="AP2/ERF_dom"/>
</dbReference>
<dbReference type="FunFam" id="3.30.730.10:FF:000001">
    <property type="entry name" value="Ethylene-responsive transcription factor 2"/>
    <property type="match status" value="1"/>
</dbReference>
<gene>
    <name evidence="11" type="ORF">FH972_013578</name>
</gene>
<dbReference type="InterPro" id="IPR016177">
    <property type="entry name" value="DNA-bd_dom_sf"/>
</dbReference>
<dbReference type="GO" id="GO:0000976">
    <property type="term" value="F:transcription cis-regulatory region binding"/>
    <property type="evidence" value="ECO:0007669"/>
    <property type="project" value="UniProtKB-ARBA"/>
</dbReference>
<evidence type="ECO:0000256" key="5">
    <source>
        <dbReference type="ARBA" id="ARBA00023159"/>
    </source>
</evidence>
<dbReference type="SMART" id="SM00380">
    <property type="entry name" value="AP2"/>
    <property type="match status" value="1"/>
</dbReference>
<dbReference type="EMBL" id="CM017325">
    <property type="protein sequence ID" value="KAE8056842.1"/>
    <property type="molecule type" value="Genomic_DNA"/>
</dbReference>
<dbReference type="SUPFAM" id="SSF54171">
    <property type="entry name" value="DNA-binding domain"/>
    <property type="match status" value="1"/>
</dbReference>